<dbReference type="HOGENOM" id="CLU_3306196_0_0_4"/>
<reference evidence="2" key="1">
    <citation type="submission" date="2009-05" db="EMBL/GenBank/DDBJ databases">
        <authorList>
            <person name="Harkins D.M."/>
            <person name="DeShazer D."/>
            <person name="Woods D.E."/>
            <person name="Brinkac L.M."/>
            <person name="Brown K.A."/>
            <person name="Hung G.C."/>
            <person name="Tuanyok A."/>
            <person name="Zhang B."/>
            <person name="Nierman W.C."/>
        </authorList>
    </citation>
    <scope>NUCLEOTIDE SEQUENCE [LARGE SCALE GENOMIC DNA]</scope>
    <source>
        <strain evidence="2">1710a</strain>
    </source>
</reference>
<feature type="region of interest" description="Disordered" evidence="1">
    <location>
        <begin position="1"/>
        <end position="39"/>
    </location>
</feature>
<gene>
    <name evidence="2" type="ORF">BURPS1710A_A0684</name>
</gene>
<proteinExistence type="predicted"/>
<dbReference type="Proteomes" id="UP000001812">
    <property type="component" value="Chromosome II"/>
</dbReference>
<dbReference type="AlphaFoldDB" id="A0A0E1VYC9"/>
<protein>
    <submittedName>
        <fullName evidence="2">Uncharacterized protein</fullName>
    </submittedName>
</protein>
<name>A0A0E1VYC9_BURPE</name>
<feature type="compositionally biased region" description="Basic residues" evidence="1">
    <location>
        <begin position="28"/>
        <end position="39"/>
    </location>
</feature>
<sequence length="39" mass="4251">MRDRQSLRGLTDASRDAARGASPNRGAVARRRIASRARA</sequence>
<evidence type="ECO:0000313" key="2">
    <source>
        <dbReference type="EMBL" id="EET05174.1"/>
    </source>
</evidence>
<dbReference type="EMBL" id="CM000833">
    <property type="protein sequence ID" value="EET05174.1"/>
    <property type="molecule type" value="Genomic_DNA"/>
</dbReference>
<accession>A0A0E1VYC9</accession>
<evidence type="ECO:0000256" key="1">
    <source>
        <dbReference type="SAM" id="MobiDB-lite"/>
    </source>
</evidence>
<organism evidence="2">
    <name type="scientific">Burkholderia pseudomallei 1710a</name>
    <dbReference type="NCBI Taxonomy" id="320371"/>
    <lineage>
        <taxon>Bacteria</taxon>
        <taxon>Pseudomonadati</taxon>
        <taxon>Pseudomonadota</taxon>
        <taxon>Betaproteobacteria</taxon>
        <taxon>Burkholderiales</taxon>
        <taxon>Burkholderiaceae</taxon>
        <taxon>Burkholderia</taxon>
        <taxon>pseudomallei group</taxon>
    </lineage>
</organism>